<protein>
    <submittedName>
        <fullName evidence="4">tRNA (N6-threonylcarbamoyladenosine(37)-N6)-methyltransferase TrmO</fullName>
    </submittedName>
</protein>
<accession>A0A9E7PK86</accession>
<evidence type="ECO:0000256" key="1">
    <source>
        <dbReference type="ARBA" id="ARBA00022691"/>
    </source>
</evidence>
<dbReference type="CDD" id="cd09281">
    <property type="entry name" value="UPF0066"/>
    <property type="match status" value="1"/>
</dbReference>
<dbReference type="RefSeq" id="WP_257741747.1">
    <property type="nucleotide sequence ID" value="NZ_CP096115.1"/>
</dbReference>
<dbReference type="InterPro" id="IPR040372">
    <property type="entry name" value="YaeB-like"/>
</dbReference>
<reference evidence="4" key="1">
    <citation type="submission" date="2022-04" db="EMBL/GenBank/DDBJ databases">
        <title>Complete genome of Methanoplanus endosymbiosus DSM 3599.</title>
        <authorList>
            <person name="Chen S.-C."/>
            <person name="You Y.-T."/>
            <person name="Zhou Y.-Z."/>
            <person name="Lai M.-C."/>
        </authorList>
    </citation>
    <scope>NUCLEOTIDE SEQUENCE</scope>
    <source>
        <strain evidence="4">DSM 3599</strain>
    </source>
</reference>
<evidence type="ECO:0000313" key="4">
    <source>
        <dbReference type="EMBL" id="UUX91595.1"/>
    </source>
</evidence>
<proteinExistence type="inferred from homology"/>
<dbReference type="Gene3D" id="2.40.30.70">
    <property type="entry name" value="YaeB-like"/>
    <property type="match status" value="1"/>
</dbReference>
<feature type="domain" description="TsaA-like" evidence="3">
    <location>
        <begin position="17"/>
        <end position="148"/>
    </location>
</feature>
<dbReference type="EMBL" id="CP096115">
    <property type="protein sequence ID" value="UUX91595.1"/>
    <property type="molecule type" value="Genomic_DNA"/>
</dbReference>
<sequence>MAFNEDIGRVKEMEICYRPIGIIHSEHTIQEDTPIQGIFNPSKGYIEIFDEFVPGLKDVENFSHLILLYHFDRAGKCEIVRKPFLDLEEDRGIFSIRHFNRPNPVGFSIVDLLSVKGNRLEISAVDILDGTPLIDIKPYVYQFDHRDEVRNGWVDSSHSEEIGEWNATPKGLRDKERTNI</sequence>
<dbReference type="PANTHER" id="PTHR12818">
    <property type="entry name" value="TRNA (ADENINE(37)-N6)-METHYLTRANSFERASE"/>
    <property type="match status" value="1"/>
</dbReference>
<dbReference type="KEGG" id="mend:L6E24_09450"/>
<evidence type="ECO:0000259" key="3">
    <source>
        <dbReference type="PROSITE" id="PS51668"/>
    </source>
</evidence>
<organism evidence="4 5">
    <name type="scientific">Methanoplanus endosymbiosus</name>
    <dbReference type="NCBI Taxonomy" id="33865"/>
    <lineage>
        <taxon>Archaea</taxon>
        <taxon>Methanobacteriati</taxon>
        <taxon>Methanobacteriota</taxon>
        <taxon>Stenosarchaea group</taxon>
        <taxon>Methanomicrobia</taxon>
        <taxon>Methanomicrobiales</taxon>
        <taxon>Methanomicrobiaceae</taxon>
        <taxon>Methanoplanus</taxon>
    </lineage>
</organism>
<dbReference type="PANTHER" id="PTHR12818:SF0">
    <property type="entry name" value="TRNA (ADENINE(37)-N6)-METHYLTRANSFERASE"/>
    <property type="match status" value="1"/>
</dbReference>
<name>A0A9E7PK86_9EURY</name>
<keyword evidence="5" id="KW-1185">Reference proteome</keyword>
<evidence type="ECO:0000313" key="5">
    <source>
        <dbReference type="Proteomes" id="UP001060368"/>
    </source>
</evidence>
<dbReference type="SUPFAM" id="SSF118196">
    <property type="entry name" value="YaeB-like"/>
    <property type="match status" value="1"/>
</dbReference>
<dbReference type="AlphaFoldDB" id="A0A9E7PK86"/>
<evidence type="ECO:0000256" key="2">
    <source>
        <dbReference type="ARBA" id="ARBA00033753"/>
    </source>
</evidence>
<dbReference type="GeneID" id="74307926"/>
<dbReference type="Proteomes" id="UP001060368">
    <property type="component" value="Chromosome"/>
</dbReference>
<dbReference type="InterPro" id="IPR036414">
    <property type="entry name" value="YaeB_N_sf"/>
</dbReference>
<dbReference type="PROSITE" id="PS51668">
    <property type="entry name" value="TSAA_2"/>
    <property type="match status" value="1"/>
</dbReference>
<dbReference type="InterPro" id="IPR036413">
    <property type="entry name" value="YaeB-like_sf"/>
</dbReference>
<dbReference type="NCBIfam" id="TIGR00104">
    <property type="entry name" value="tRNA_TsaA"/>
    <property type="match status" value="1"/>
</dbReference>
<dbReference type="InterPro" id="IPR023370">
    <property type="entry name" value="TrmO-like_N"/>
</dbReference>
<comment type="similarity">
    <text evidence="2">Belongs to the tRNA methyltransferase O family.</text>
</comment>
<gene>
    <name evidence="4" type="primary">tsaA</name>
    <name evidence="4" type="ORF">L6E24_09450</name>
</gene>
<dbReference type="Pfam" id="PF01980">
    <property type="entry name" value="TrmO_N"/>
    <property type="match status" value="1"/>
</dbReference>
<keyword evidence="1" id="KW-0949">S-adenosyl-L-methionine</keyword>